<reference evidence="2" key="1">
    <citation type="submission" date="2017-07" db="EMBL/GenBank/DDBJ databases">
        <title>Taro Niue Genome Assembly and Annotation.</title>
        <authorList>
            <person name="Atibalentja N."/>
            <person name="Keating K."/>
            <person name="Fields C.J."/>
        </authorList>
    </citation>
    <scope>NUCLEOTIDE SEQUENCE</scope>
    <source>
        <strain evidence="2">Niue_2</strain>
        <tissue evidence="2">Leaf</tissue>
    </source>
</reference>
<sequence length="194" mass="21382">MKKFKKYKKKAMAAAWNNESDSDNESSSSKEEEEKVNLAFMANIDDKNPPLLDSMAASGSSGSVGGYNAAFLTKNQLEHYSAVKIKLSGNKAVDLEDLEKHGMLSVVEALQRLKWTGICTVSEPSYPHLEKAFYTCLKSEEDGSLTSMVKGHSLVDSVVIHAKGLGIIGTEYKTKDGKIDINQFNAFNRILHFI</sequence>
<comment type="caution">
    <text evidence="2">The sequence shown here is derived from an EMBL/GenBank/DDBJ whole genome shotgun (WGS) entry which is preliminary data.</text>
</comment>
<name>A0A843WEK7_COLES</name>
<evidence type="ECO:0000313" key="3">
    <source>
        <dbReference type="Proteomes" id="UP000652761"/>
    </source>
</evidence>
<dbReference type="EMBL" id="NMUH01003573">
    <property type="protein sequence ID" value="MQM06226.1"/>
    <property type="molecule type" value="Genomic_DNA"/>
</dbReference>
<feature type="compositionally biased region" description="Basic residues" evidence="1">
    <location>
        <begin position="1"/>
        <end position="11"/>
    </location>
</feature>
<accession>A0A843WEK7</accession>
<evidence type="ECO:0000256" key="1">
    <source>
        <dbReference type="SAM" id="MobiDB-lite"/>
    </source>
</evidence>
<dbReference type="Proteomes" id="UP000652761">
    <property type="component" value="Unassembled WGS sequence"/>
</dbReference>
<evidence type="ECO:0000313" key="2">
    <source>
        <dbReference type="EMBL" id="MQM06226.1"/>
    </source>
</evidence>
<organism evidence="2 3">
    <name type="scientific">Colocasia esculenta</name>
    <name type="common">Wild taro</name>
    <name type="synonym">Arum esculentum</name>
    <dbReference type="NCBI Taxonomy" id="4460"/>
    <lineage>
        <taxon>Eukaryota</taxon>
        <taxon>Viridiplantae</taxon>
        <taxon>Streptophyta</taxon>
        <taxon>Embryophyta</taxon>
        <taxon>Tracheophyta</taxon>
        <taxon>Spermatophyta</taxon>
        <taxon>Magnoliopsida</taxon>
        <taxon>Liliopsida</taxon>
        <taxon>Araceae</taxon>
        <taxon>Aroideae</taxon>
        <taxon>Colocasieae</taxon>
        <taxon>Colocasia</taxon>
    </lineage>
</organism>
<proteinExistence type="predicted"/>
<protein>
    <submittedName>
        <fullName evidence="2">Uncharacterized protein</fullName>
    </submittedName>
</protein>
<gene>
    <name evidence="2" type="ORF">Taro_039047</name>
</gene>
<dbReference type="AlphaFoldDB" id="A0A843WEK7"/>
<feature type="non-terminal residue" evidence="2">
    <location>
        <position position="194"/>
    </location>
</feature>
<feature type="region of interest" description="Disordered" evidence="1">
    <location>
        <begin position="1"/>
        <end position="35"/>
    </location>
</feature>
<keyword evidence="3" id="KW-1185">Reference proteome</keyword>